<feature type="chain" id="PRO_5040988338" description="DUF1996 domain-containing protein" evidence="2">
    <location>
        <begin position="47"/>
        <end position="381"/>
    </location>
</feature>
<evidence type="ECO:0000259" key="3">
    <source>
        <dbReference type="Pfam" id="PF09362"/>
    </source>
</evidence>
<accession>A0A9W4XKE7</accession>
<dbReference type="EMBL" id="CAOQHR010000005">
    <property type="protein sequence ID" value="CAI6334863.1"/>
    <property type="molecule type" value="Genomic_DNA"/>
</dbReference>
<organism evidence="4 5">
    <name type="scientific">Periconia digitata</name>
    <dbReference type="NCBI Taxonomy" id="1303443"/>
    <lineage>
        <taxon>Eukaryota</taxon>
        <taxon>Fungi</taxon>
        <taxon>Dikarya</taxon>
        <taxon>Ascomycota</taxon>
        <taxon>Pezizomycotina</taxon>
        <taxon>Dothideomycetes</taxon>
        <taxon>Pleosporomycetidae</taxon>
        <taxon>Pleosporales</taxon>
        <taxon>Massarineae</taxon>
        <taxon>Periconiaceae</taxon>
        <taxon>Periconia</taxon>
    </lineage>
</organism>
<sequence length="381" mass="41827">MCRSKTIQMPNPSPSPKKKHPLWRTFTMSILTLTLALLAASPHTTAQSLQGLNHLRFGCSQITVERLDPLVNPGMLGTPHVHQVVGGNAFNASIESTDVSNLASCTTCGPADDLSNYWTANVYFKARNGTFKRVPQVPNRYLFNDRFTTQTSGGVTVYYIATKKKTVTAFKPGFRMLVGDPMNRQPRYKMQNCFRCYSGPNFGGDDRAPCSDPKVDSEGLPTKPCPGGIRSNILYPTCWDGVNLDSPNHKDHVAYPTTGPADFLTTGNCPSTHPVKIPQLMLEVVWDTTSFNNKADWPADGSQPFHLSTGDNTGYGQHGDYVFGWKGDALQRAMDDNGCFSATCGKQKSQDISEAKKCTIKTTIKEDVEGWLEKLPGSPMS</sequence>
<keyword evidence="5" id="KW-1185">Reference proteome</keyword>
<dbReference type="AlphaFoldDB" id="A0A9W4XKE7"/>
<feature type="compositionally biased region" description="Polar residues" evidence="1">
    <location>
        <begin position="1"/>
        <end position="10"/>
    </location>
</feature>
<dbReference type="InterPro" id="IPR018535">
    <property type="entry name" value="DUF1996"/>
</dbReference>
<feature type="domain" description="DUF1996" evidence="3">
    <location>
        <begin position="68"/>
        <end position="325"/>
    </location>
</feature>
<dbReference type="Pfam" id="PF09362">
    <property type="entry name" value="DUF1996"/>
    <property type="match status" value="1"/>
</dbReference>
<dbReference type="OrthoDB" id="74764at2759"/>
<gene>
    <name evidence="4" type="ORF">PDIGIT_LOCUS7933</name>
</gene>
<comment type="caution">
    <text evidence="4">The sequence shown here is derived from an EMBL/GenBank/DDBJ whole genome shotgun (WGS) entry which is preliminary data.</text>
</comment>
<evidence type="ECO:0000313" key="5">
    <source>
        <dbReference type="Proteomes" id="UP001152607"/>
    </source>
</evidence>
<dbReference type="PANTHER" id="PTHR43662:SF6">
    <property type="entry name" value="DUF1996 DOMAIN-CONTAINING PROTEIN"/>
    <property type="match status" value="1"/>
</dbReference>
<evidence type="ECO:0000313" key="4">
    <source>
        <dbReference type="EMBL" id="CAI6334863.1"/>
    </source>
</evidence>
<feature type="region of interest" description="Disordered" evidence="1">
    <location>
        <begin position="1"/>
        <end position="20"/>
    </location>
</feature>
<reference evidence="4" key="1">
    <citation type="submission" date="2023-01" db="EMBL/GenBank/DDBJ databases">
        <authorList>
            <person name="Van Ghelder C."/>
            <person name="Rancurel C."/>
        </authorList>
    </citation>
    <scope>NUCLEOTIDE SEQUENCE</scope>
    <source>
        <strain evidence="4">CNCM I-4278</strain>
    </source>
</reference>
<dbReference type="PANTHER" id="PTHR43662">
    <property type="match status" value="1"/>
</dbReference>
<name>A0A9W4XKE7_9PLEO</name>
<protein>
    <recommendedName>
        <fullName evidence="3">DUF1996 domain-containing protein</fullName>
    </recommendedName>
</protein>
<proteinExistence type="predicted"/>
<keyword evidence="2" id="KW-0732">Signal</keyword>
<dbReference type="Proteomes" id="UP001152607">
    <property type="component" value="Unassembled WGS sequence"/>
</dbReference>
<evidence type="ECO:0000256" key="2">
    <source>
        <dbReference type="SAM" id="SignalP"/>
    </source>
</evidence>
<evidence type="ECO:0000256" key="1">
    <source>
        <dbReference type="SAM" id="MobiDB-lite"/>
    </source>
</evidence>
<feature type="signal peptide" evidence="2">
    <location>
        <begin position="1"/>
        <end position="46"/>
    </location>
</feature>